<evidence type="ECO:0000256" key="1">
    <source>
        <dbReference type="ARBA" id="ARBA00010090"/>
    </source>
</evidence>
<dbReference type="PANTHER" id="PTHR14096">
    <property type="entry name" value="APOLIPOPROTEIN L"/>
    <property type="match status" value="1"/>
</dbReference>
<evidence type="ECO:0000313" key="2">
    <source>
        <dbReference type="EMBL" id="KAJ7363667.1"/>
    </source>
</evidence>
<dbReference type="OrthoDB" id="2120464at2759"/>
<reference evidence="2" key="1">
    <citation type="submission" date="2023-01" db="EMBL/GenBank/DDBJ databases">
        <title>Genome assembly of the deep-sea coral Lophelia pertusa.</title>
        <authorList>
            <person name="Herrera S."/>
            <person name="Cordes E."/>
        </authorList>
    </citation>
    <scope>NUCLEOTIDE SEQUENCE</scope>
    <source>
        <strain evidence="2">USNM1676648</strain>
        <tissue evidence="2">Polyp</tissue>
    </source>
</reference>
<dbReference type="GO" id="GO:0005576">
    <property type="term" value="C:extracellular region"/>
    <property type="evidence" value="ECO:0007669"/>
    <property type="project" value="InterPro"/>
</dbReference>
<organism evidence="2 3">
    <name type="scientific">Desmophyllum pertusum</name>
    <dbReference type="NCBI Taxonomy" id="174260"/>
    <lineage>
        <taxon>Eukaryota</taxon>
        <taxon>Metazoa</taxon>
        <taxon>Cnidaria</taxon>
        <taxon>Anthozoa</taxon>
        <taxon>Hexacorallia</taxon>
        <taxon>Scleractinia</taxon>
        <taxon>Caryophylliina</taxon>
        <taxon>Caryophylliidae</taxon>
        <taxon>Desmophyllum</taxon>
    </lineage>
</organism>
<comment type="similarity">
    <text evidence="1">Belongs to the apolipoprotein L family.</text>
</comment>
<dbReference type="GO" id="GO:0016020">
    <property type="term" value="C:membrane"/>
    <property type="evidence" value="ECO:0007669"/>
    <property type="project" value="TreeGrafter"/>
</dbReference>
<comment type="caution">
    <text evidence="2">The sequence shown here is derived from an EMBL/GenBank/DDBJ whole genome shotgun (WGS) entry which is preliminary data.</text>
</comment>
<dbReference type="AlphaFoldDB" id="A0A9X0CLE1"/>
<dbReference type="InterPro" id="IPR008405">
    <property type="entry name" value="ApoL"/>
</dbReference>
<dbReference type="InterPro" id="IPR035992">
    <property type="entry name" value="Ricin_B-like_lectins"/>
</dbReference>
<protein>
    <submittedName>
        <fullName evidence="2">Apolipoprotein</fullName>
    </submittedName>
</protein>
<keyword evidence="3" id="KW-1185">Reference proteome</keyword>
<dbReference type="EMBL" id="MU827305">
    <property type="protein sequence ID" value="KAJ7363667.1"/>
    <property type="molecule type" value="Genomic_DNA"/>
</dbReference>
<evidence type="ECO:0000313" key="3">
    <source>
        <dbReference type="Proteomes" id="UP001163046"/>
    </source>
</evidence>
<dbReference type="Pfam" id="PF05461">
    <property type="entry name" value="ApoL"/>
    <property type="match status" value="1"/>
</dbReference>
<name>A0A9X0CLE1_9CNID</name>
<dbReference type="GO" id="GO:0042157">
    <property type="term" value="P:lipoprotein metabolic process"/>
    <property type="evidence" value="ECO:0007669"/>
    <property type="project" value="InterPro"/>
</dbReference>
<dbReference type="GO" id="GO:0008289">
    <property type="term" value="F:lipid binding"/>
    <property type="evidence" value="ECO:0007669"/>
    <property type="project" value="InterPro"/>
</dbReference>
<dbReference type="Proteomes" id="UP001163046">
    <property type="component" value="Unassembled WGS sequence"/>
</dbReference>
<accession>A0A9X0CLE1</accession>
<dbReference type="SUPFAM" id="SSF50370">
    <property type="entry name" value="Ricin B-like lectins"/>
    <property type="match status" value="1"/>
</dbReference>
<proteinExistence type="inferred from homology"/>
<dbReference type="Gene3D" id="2.80.10.50">
    <property type="match status" value="1"/>
</dbReference>
<sequence>MSQYFYIASRIQCKVPLVLEISSSKEIRVNPVRRAASDQLWKWDTGCRLVSKTGRVAAIKYGKKKEKACLVAENDKTDDFSQMWRVEQEVIKSTLNDLVVGITGSSPGALACMFKADETSVQKWIIVPEDAWDDYELMLDDPDPLTRAEFGKPCIGEYEAGVKKAVETIRESADHLDKVAKDTGITNTVGGSASVAAGGMALAGLALAPSTAGLSLYLTVVGSITGTAGAVTSLTGSIVNTVWEYKDANKTREASAPLFRATLSLQGLISEYQNELQKAAEFLSTPVGHKVAIDAGNNVKLLNNGRKIVWQGKKAVQVAAKTLKHYKKAQKIKSLVEFVTKDFYKLKETRHALKAAAPSFKIGRTTLVAARSVTAQVISGSMAVLGIGFGVWDIKNGAKKIQNGSELAEEFRESSSKLQVESQNLIKRYEELQKLDA</sequence>
<dbReference type="GO" id="GO:0006869">
    <property type="term" value="P:lipid transport"/>
    <property type="evidence" value="ECO:0007669"/>
    <property type="project" value="InterPro"/>
</dbReference>
<dbReference type="PANTHER" id="PTHR14096:SF28">
    <property type="entry name" value="APOLIPOPROTEIN L, 1-RELATED"/>
    <property type="match status" value="1"/>
</dbReference>
<gene>
    <name evidence="2" type="primary">APOL4</name>
    <name evidence="2" type="ORF">OS493_009829</name>
</gene>